<evidence type="ECO:0000259" key="5">
    <source>
        <dbReference type="SMART" id="SM00967"/>
    </source>
</evidence>
<proteinExistence type="inferred from homology"/>
<comment type="similarity">
    <text evidence="1">Belongs to the class IV-like SAM-binding methyltransferase superfamily. RNA methyltransferase TrmH family.</text>
</comment>
<evidence type="ECO:0000256" key="3">
    <source>
        <dbReference type="ARBA" id="ARBA00022679"/>
    </source>
</evidence>
<dbReference type="InterPro" id="IPR029064">
    <property type="entry name" value="Ribosomal_eL30-like_sf"/>
</dbReference>
<feature type="region of interest" description="Disordered" evidence="4">
    <location>
        <begin position="292"/>
        <end position="323"/>
    </location>
</feature>
<organism evidence="6 7">
    <name type="scientific">Plakobranchus ocellatus</name>
    <dbReference type="NCBI Taxonomy" id="259542"/>
    <lineage>
        <taxon>Eukaryota</taxon>
        <taxon>Metazoa</taxon>
        <taxon>Spiralia</taxon>
        <taxon>Lophotrochozoa</taxon>
        <taxon>Mollusca</taxon>
        <taxon>Gastropoda</taxon>
        <taxon>Heterobranchia</taxon>
        <taxon>Euthyneura</taxon>
        <taxon>Panpulmonata</taxon>
        <taxon>Sacoglossa</taxon>
        <taxon>Placobranchoidea</taxon>
        <taxon>Plakobranchidae</taxon>
        <taxon>Plakobranchus</taxon>
    </lineage>
</organism>
<dbReference type="GO" id="GO:0032259">
    <property type="term" value="P:methylation"/>
    <property type="evidence" value="ECO:0007669"/>
    <property type="project" value="UniProtKB-KW"/>
</dbReference>
<dbReference type="InterPro" id="IPR053888">
    <property type="entry name" value="MRM3-like_sub_bind"/>
</dbReference>
<accession>A0AAV4AR72</accession>
<dbReference type="GO" id="GO:0003723">
    <property type="term" value="F:RNA binding"/>
    <property type="evidence" value="ECO:0007669"/>
    <property type="project" value="InterPro"/>
</dbReference>
<dbReference type="Gene3D" id="3.30.1330.30">
    <property type="match status" value="1"/>
</dbReference>
<reference evidence="6 7" key="1">
    <citation type="journal article" date="2021" name="Elife">
        <title>Chloroplast acquisition without the gene transfer in kleptoplastic sea slugs, Plakobranchus ocellatus.</title>
        <authorList>
            <person name="Maeda T."/>
            <person name="Takahashi S."/>
            <person name="Yoshida T."/>
            <person name="Shimamura S."/>
            <person name="Takaki Y."/>
            <person name="Nagai Y."/>
            <person name="Toyoda A."/>
            <person name="Suzuki Y."/>
            <person name="Arimoto A."/>
            <person name="Ishii H."/>
            <person name="Satoh N."/>
            <person name="Nishiyama T."/>
            <person name="Hasebe M."/>
            <person name="Maruyama T."/>
            <person name="Minagawa J."/>
            <person name="Obokata J."/>
            <person name="Shigenobu S."/>
        </authorList>
    </citation>
    <scope>NUCLEOTIDE SEQUENCE [LARGE SCALE GENOMIC DNA]</scope>
</reference>
<sequence>MGALYPFVRGDHPEADIIPKFETDMHSNELSLKREHQGRAKHAATTSIPKMTTLNNVDCKFQFETLNEKDIAILKLGKLILGEKHQRNRKKSEIIILEGTRLIRDALKAGAEAECMCFCQPDVLNHLEEVQELLNKVKLYRVSPSTMKRFSDTVTPGGLLGVFRKPEQGEVVSPPKSLLPISLICDNLKDPGNAGTLLRTAAAVGCEFIFATEGCVNLWERKVLRSAMGAHFNIPIFTRVSWPQIGNYLGSETQILLANNYTALDIYMDTDQITQVLCAIQLFRISGEMPDQLNREKPLPTSRELTTGGDHGEDGMQRSDSENCYDVPLPVYNYSDTPLDLSEKGKLALVIGSEAAGLSPQAKQFASEHNGVYVTIPMNETTNSLNSAIAGSIILYELRKKLLAQT</sequence>
<dbReference type="Gene3D" id="3.40.1280.10">
    <property type="match status" value="1"/>
</dbReference>
<comment type="caution">
    <text evidence="6">The sequence shown here is derived from an EMBL/GenBank/DDBJ whole genome shotgun (WGS) entry which is preliminary data.</text>
</comment>
<dbReference type="GO" id="GO:0008173">
    <property type="term" value="F:RNA methyltransferase activity"/>
    <property type="evidence" value="ECO:0007669"/>
    <property type="project" value="InterPro"/>
</dbReference>
<dbReference type="AlphaFoldDB" id="A0AAV4AR72"/>
<evidence type="ECO:0000313" key="6">
    <source>
        <dbReference type="EMBL" id="GFO09815.1"/>
    </source>
</evidence>
<keyword evidence="3" id="KW-0808">Transferase</keyword>
<dbReference type="SUPFAM" id="SSF55315">
    <property type="entry name" value="L30e-like"/>
    <property type="match status" value="1"/>
</dbReference>
<dbReference type="PANTHER" id="PTHR43191:SF2">
    <property type="entry name" value="RRNA METHYLTRANSFERASE 3, MITOCHONDRIAL"/>
    <property type="match status" value="1"/>
</dbReference>
<dbReference type="PANTHER" id="PTHR43191">
    <property type="entry name" value="RRNA METHYLTRANSFERASE 3"/>
    <property type="match status" value="1"/>
</dbReference>
<dbReference type="SUPFAM" id="SSF75217">
    <property type="entry name" value="alpha/beta knot"/>
    <property type="match status" value="2"/>
</dbReference>
<evidence type="ECO:0000256" key="1">
    <source>
        <dbReference type="ARBA" id="ARBA00007228"/>
    </source>
</evidence>
<dbReference type="InterPro" id="IPR029026">
    <property type="entry name" value="tRNA_m1G_MTases_N"/>
</dbReference>
<gene>
    <name evidence="6" type="ORF">PoB_003632000</name>
</gene>
<keyword evidence="2 6" id="KW-0489">Methyltransferase</keyword>
<dbReference type="InterPro" id="IPR051259">
    <property type="entry name" value="rRNA_Methyltransferase"/>
</dbReference>
<dbReference type="EMBL" id="BLXT01004129">
    <property type="protein sequence ID" value="GFO09815.1"/>
    <property type="molecule type" value="Genomic_DNA"/>
</dbReference>
<dbReference type="Proteomes" id="UP000735302">
    <property type="component" value="Unassembled WGS sequence"/>
</dbReference>
<evidence type="ECO:0000313" key="7">
    <source>
        <dbReference type="Proteomes" id="UP000735302"/>
    </source>
</evidence>
<dbReference type="Pfam" id="PF00588">
    <property type="entry name" value="SpoU_methylase"/>
    <property type="match status" value="2"/>
</dbReference>
<dbReference type="SMART" id="SM00967">
    <property type="entry name" value="SpoU_sub_bind"/>
    <property type="match status" value="1"/>
</dbReference>
<dbReference type="InterPro" id="IPR001537">
    <property type="entry name" value="SpoU_MeTrfase"/>
</dbReference>
<dbReference type="Pfam" id="PF22435">
    <property type="entry name" value="MRM3-like_sub_bind"/>
    <property type="match status" value="1"/>
</dbReference>
<evidence type="ECO:0000256" key="4">
    <source>
        <dbReference type="SAM" id="MobiDB-lite"/>
    </source>
</evidence>
<protein>
    <submittedName>
        <fullName evidence="6">RNA methyltransferase-like protein 1</fullName>
    </submittedName>
</protein>
<feature type="domain" description="RNA 2-O ribose methyltransferase substrate binding" evidence="5">
    <location>
        <begin position="96"/>
        <end position="169"/>
    </location>
</feature>
<dbReference type="InterPro" id="IPR013123">
    <property type="entry name" value="SpoU_subst-bd"/>
</dbReference>
<dbReference type="GO" id="GO:0006396">
    <property type="term" value="P:RNA processing"/>
    <property type="evidence" value="ECO:0007669"/>
    <property type="project" value="InterPro"/>
</dbReference>
<evidence type="ECO:0000256" key="2">
    <source>
        <dbReference type="ARBA" id="ARBA00022603"/>
    </source>
</evidence>
<feature type="compositionally biased region" description="Basic and acidic residues" evidence="4">
    <location>
        <begin position="310"/>
        <end position="321"/>
    </location>
</feature>
<keyword evidence="7" id="KW-1185">Reference proteome</keyword>
<dbReference type="InterPro" id="IPR029028">
    <property type="entry name" value="Alpha/beta_knot_MTases"/>
</dbReference>
<name>A0AAV4AR72_9GAST</name>
<dbReference type="GO" id="GO:0005737">
    <property type="term" value="C:cytoplasm"/>
    <property type="evidence" value="ECO:0007669"/>
    <property type="project" value="UniProtKB-ARBA"/>
</dbReference>